<feature type="domain" description="Lipid/polyisoprenoid-binding YceI-like" evidence="1">
    <location>
        <begin position="103"/>
        <end position="209"/>
    </location>
</feature>
<evidence type="ECO:0000313" key="2">
    <source>
        <dbReference type="EMBL" id="RIV74453.1"/>
    </source>
</evidence>
<dbReference type="SUPFAM" id="SSF101874">
    <property type="entry name" value="YceI-like"/>
    <property type="match status" value="1"/>
</dbReference>
<evidence type="ECO:0000259" key="1">
    <source>
        <dbReference type="Pfam" id="PF04264"/>
    </source>
</evidence>
<name>A0A418ND71_9FLAO</name>
<protein>
    <submittedName>
        <fullName evidence="2">YceI family protein</fullName>
    </submittedName>
</protein>
<reference evidence="2 3" key="1">
    <citation type="submission" date="2018-08" db="EMBL/GenBank/DDBJ databases">
        <title>Proposal of Muricauda 72 sp.nov. and Muricauda NH166 sp.nov., isolated from seawater.</title>
        <authorList>
            <person name="Cheng H."/>
            <person name="Wu Y.-H."/>
            <person name="Guo L.-L."/>
            <person name="Xu X.-W."/>
        </authorList>
    </citation>
    <scope>NUCLEOTIDE SEQUENCE [LARGE SCALE GENOMIC DNA]</scope>
    <source>
        <strain evidence="2 3">NH166</strain>
    </source>
</reference>
<gene>
    <name evidence="2" type="ORF">D2U88_00905</name>
</gene>
<comment type="caution">
    <text evidence="2">The sequence shown here is derived from an EMBL/GenBank/DDBJ whole genome shotgun (WGS) entry which is preliminary data.</text>
</comment>
<dbReference type="EMBL" id="QXFJ01000007">
    <property type="protein sequence ID" value="RIV74453.1"/>
    <property type="molecule type" value="Genomic_DNA"/>
</dbReference>
<sequence>MSWAFKLKSVYLIDMLSTIPHITKYLWAIPTLLLWLTDPDPEREATVRVAPESEVVISGTTNVNQFTCKYNLQELELPIRLTYDEKAQHILFKNARLKLANDCFDCGGKTINKDFRELLQTKNHPEVELKLLYVDPPQPDRQTISVGMEIRIAGVSRKYESILNCEQKEGICVKGTLSLKLTDFGLEPPRKVLGMIKVDNDIQVHMALQMKEI</sequence>
<proteinExistence type="predicted"/>
<dbReference type="InterPro" id="IPR007372">
    <property type="entry name" value="Lipid/polyisoprenoid-bd_YceI"/>
</dbReference>
<dbReference type="Proteomes" id="UP000284189">
    <property type="component" value="Unassembled WGS sequence"/>
</dbReference>
<organism evidence="2 3">
    <name type="scientific">Flagellimonas aequoris</name>
    <dbReference type="NCBI Taxonomy" id="2306997"/>
    <lineage>
        <taxon>Bacteria</taxon>
        <taxon>Pseudomonadati</taxon>
        <taxon>Bacteroidota</taxon>
        <taxon>Flavobacteriia</taxon>
        <taxon>Flavobacteriales</taxon>
        <taxon>Flavobacteriaceae</taxon>
        <taxon>Flagellimonas</taxon>
    </lineage>
</organism>
<evidence type="ECO:0000313" key="3">
    <source>
        <dbReference type="Proteomes" id="UP000284189"/>
    </source>
</evidence>
<dbReference type="InterPro" id="IPR036761">
    <property type="entry name" value="TTHA0802/YceI-like_sf"/>
</dbReference>
<dbReference type="Pfam" id="PF04264">
    <property type="entry name" value="YceI"/>
    <property type="match status" value="1"/>
</dbReference>
<dbReference type="AlphaFoldDB" id="A0A418ND71"/>
<dbReference type="Gene3D" id="2.40.128.110">
    <property type="entry name" value="Lipid/polyisoprenoid-binding, YceI-like"/>
    <property type="match status" value="1"/>
</dbReference>
<accession>A0A418ND71</accession>